<keyword evidence="3" id="KW-1185">Reference proteome</keyword>
<reference evidence="2 3" key="1">
    <citation type="journal article" date="2020" name="BMC Genomics">
        <title>Intraspecific diversification of the crop wild relative Brassica cretica Lam. using demographic model selection.</title>
        <authorList>
            <person name="Kioukis A."/>
            <person name="Michalopoulou V.A."/>
            <person name="Briers L."/>
            <person name="Pirintsos S."/>
            <person name="Studholme D.J."/>
            <person name="Pavlidis P."/>
            <person name="Sarris P.F."/>
        </authorList>
    </citation>
    <scope>NUCLEOTIDE SEQUENCE [LARGE SCALE GENOMIC DNA]</scope>
    <source>
        <strain evidence="3">cv. PFS-1207/04</strain>
    </source>
</reference>
<protein>
    <submittedName>
        <fullName evidence="2">Uncharacterized protein</fullName>
    </submittedName>
</protein>
<feature type="region of interest" description="Disordered" evidence="1">
    <location>
        <begin position="33"/>
        <end position="69"/>
    </location>
</feature>
<sequence length="87" mass="9380">MGPRTRSGTSNKTRARFQTCFYASCSSAQASSSEITRAPGSAISKTQPKAPSFSIFDKKSAVQEDSARPRFVDREPVLPRVKSVAPA</sequence>
<dbReference type="Proteomes" id="UP000266723">
    <property type="component" value="Unassembled WGS sequence"/>
</dbReference>
<gene>
    <name evidence="2" type="ORF">DY000_02014294</name>
</gene>
<proteinExistence type="predicted"/>
<dbReference type="EMBL" id="QGKV02000759">
    <property type="protein sequence ID" value="KAF3568738.1"/>
    <property type="molecule type" value="Genomic_DNA"/>
</dbReference>
<feature type="compositionally biased region" description="Basic and acidic residues" evidence="1">
    <location>
        <begin position="56"/>
        <end position="69"/>
    </location>
</feature>
<accession>A0ABQ7DA55</accession>
<organism evidence="2 3">
    <name type="scientific">Brassica cretica</name>
    <name type="common">Mustard</name>
    <dbReference type="NCBI Taxonomy" id="69181"/>
    <lineage>
        <taxon>Eukaryota</taxon>
        <taxon>Viridiplantae</taxon>
        <taxon>Streptophyta</taxon>
        <taxon>Embryophyta</taxon>
        <taxon>Tracheophyta</taxon>
        <taxon>Spermatophyta</taxon>
        <taxon>Magnoliopsida</taxon>
        <taxon>eudicotyledons</taxon>
        <taxon>Gunneridae</taxon>
        <taxon>Pentapetalae</taxon>
        <taxon>rosids</taxon>
        <taxon>malvids</taxon>
        <taxon>Brassicales</taxon>
        <taxon>Brassicaceae</taxon>
        <taxon>Brassiceae</taxon>
        <taxon>Brassica</taxon>
    </lineage>
</organism>
<evidence type="ECO:0000256" key="1">
    <source>
        <dbReference type="SAM" id="MobiDB-lite"/>
    </source>
</evidence>
<comment type="caution">
    <text evidence="2">The sequence shown here is derived from an EMBL/GenBank/DDBJ whole genome shotgun (WGS) entry which is preliminary data.</text>
</comment>
<evidence type="ECO:0000313" key="3">
    <source>
        <dbReference type="Proteomes" id="UP000266723"/>
    </source>
</evidence>
<evidence type="ECO:0000313" key="2">
    <source>
        <dbReference type="EMBL" id="KAF3568738.1"/>
    </source>
</evidence>
<name>A0ABQ7DA55_BRACR</name>